<dbReference type="Proteomes" id="UP000532746">
    <property type="component" value="Unassembled WGS sequence"/>
</dbReference>
<feature type="compositionally biased region" description="Acidic residues" evidence="1">
    <location>
        <begin position="179"/>
        <end position="191"/>
    </location>
</feature>
<gene>
    <name evidence="2" type="ORF">HNQ93_001452</name>
</gene>
<dbReference type="AlphaFoldDB" id="A0A7W9SZ64"/>
<reference evidence="2 3" key="1">
    <citation type="submission" date="2020-08" db="EMBL/GenBank/DDBJ databases">
        <title>Genomic Encyclopedia of Type Strains, Phase IV (KMG-IV): sequencing the most valuable type-strain genomes for metagenomic binning, comparative biology and taxonomic classification.</title>
        <authorList>
            <person name="Goeker M."/>
        </authorList>
    </citation>
    <scope>NUCLEOTIDE SEQUENCE [LARGE SCALE GENOMIC DNA]</scope>
    <source>
        <strain evidence="2 3">DSM 26718</strain>
    </source>
</reference>
<keyword evidence="3" id="KW-1185">Reference proteome</keyword>
<protein>
    <submittedName>
        <fullName evidence="2">Uncharacterized protein</fullName>
    </submittedName>
</protein>
<sequence>MRALLPTIALLLFLIILPDNSQGQQLSLDQLTALSEQDVDQINEYLASRGWAFDDAQQEGEEEVAHASWAYQKTASYYNNSSARAQAWLQINNPGPDQLLFYQTSNKLYYDALRTKIAAYKMERLGSSVVNGGIRTTYVGANFIISTSVRTSENNRRPVYVVLVQRKEAYLRQLLDQQDTSDDSEEAEPDLETTPISESRR</sequence>
<evidence type="ECO:0000313" key="2">
    <source>
        <dbReference type="EMBL" id="MBB6058606.1"/>
    </source>
</evidence>
<proteinExistence type="predicted"/>
<dbReference type="RefSeq" id="WP_183403194.1">
    <property type="nucleotide sequence ID" value="NZ_JACHGG010000002.1"/>
</dbReference>
<comment type="caution">
    <text evidence="2">The sequence shown here is derived from an EMBL/GenBank/DDBJ whole genome shotgun (WGS) entry which is preliminary data.</text>
</comment>
<feature type="region of interest" description="Disordered" evidence="1">
    <location>
        <begin position="176"/>
        <end position="201"/>
    </location>
</feature>
<accession>A0A7W9SZ64</accession>
<evidence type="ECO:0000313" key="3">
    <source>
        <dbReference type="Proteomes" id="UP000532746"/>
    </source>
</evidence>
<organism evidence="2 3">
    <name type="scientific">Hymenobacter luteus</name>
    <dbReference type="NCBI Taxonomy" id="1411122"/>
    <lineage>
        <taxon>Bacteria</taxon>
        <taxon>Pseudomonadati</taxon>
        <taxon>Bacteroidota</taxon>
        <taxon>Cytophagia</taxon>
        <taxon>Cytophagales</taxon>
        <taxon>Hymenobacteraceae</taxon>
        <taxon>Hymenobacter</taxon>
    </lineage>
</organism>
<dbReference type="EMBL" id="JACHGG010000002">
    <property type="protein sequence ID" value="MBB6058606.1"/>
    <property type="molecule type" value="Genomic_DNA"/>
</dbReference>
<name>A0A7W9SZ64_9BACT</name>
<evidence type="ECO:0000256" key="1">
    <source>
        <dbReference type="SAM" id="MobiDB-lite"/>
    </source>
</evidence>